<protein>
    <submittedName>
        <fullName evidence="3">PAP2 family protein</fullName>
    </submittedName>
</protein>
<feature type="domain" description="Phosphatidic acid phosphatase type 2/haloperoxidase" evidence="2">
    <location>
        <begin position="108"/>
        <end position="220"/>
    </location>
</feature>
<dbReference type="EMBL" id="QOCV01000015">
    <property type="protein sequence ID" value="RHW53186.1"/>
    <property type="molecule type" value="Genomic_DNA"/>
</dbReference>
<proteinExistence type="predicted"/>
<dbReference type="AlphaFoldDB" id="A0A396SMT5"/>
<name>A0A396SMT5_9LACO</name>
<dbReference type="InterPro" id="IPR000326">
    <property type="entry name" value="PAP2/HPO"/>
</dbReference>
<feature type="transmembrane region" description="Helical" evidence="1">
    <location>
        <begin position="30"/>
        <end position="54"/>
    </location>
</feature>
<dbReference type="PANTHER" id="PTHR14969">
    <property type="entry name" value="SPHINGOSINE-1-PHOSPHATE PHOSPHOHYDROLASE"/>
    <property type="match status" value="1"/>
</dbReference>
<feature type="transmembrane region" description="Helical" evidence="1">
    <location>
        <begin position="153"/>
        <end position="170"/>
    </location>
</feature>
<feature type="transmembrane region" description="Helical" evidence="1">
    <location>
        <begin position="177"/>
        <end position="196"/>
    </location>
</feature>
<dbReference type="SUPFAM" id="SSF48317">
    <property type="entry name" value="Acid phosphatase/Vanadium-dependent haloperoxidase"/>
    <property type="match status" value="1"/>
</dbReference>
<dbReference type="InterPro" id="IPR036938">
    <property type="entry name" value="PAP2/HPO_sf"/>
</dbReference>
<evidence type="ECO:0000256" key="1">
    <source>
        <dbReference type="SAM" id="Phobius"/>
    </source>
</evidence>
<dbReference type="CDD" id="cd03392">
    <property type="entry name" value="PAP2_like_2"/>
    <property type="match status" value="1"/>
</dbReference>
<feature type="transmembrane region" description="Helical" evidence="1">
    <location>
        <begin position="75"/>
        <end position="102"/>
    </location>
</feature>
<keyword evidence="1" id="KW-0472">Membrane</keyword>
<feature type="transmembrane region" description="Helical" evidence="1">
    <location>
        <begin position="208"/>
        <end position="226"/>
    </location>
</feature>
<dbReference type="PANTHER" id="PTHR14969:SF13">
    <property type="entry name" value="AT30094P"/>
    <property type="match status" value="1"/>
</dbReference>
<keyword evidence="1" id="KW-1133">Transmembrane helix</keyword>
<dbReference type="SMART" id="SM00014">
    <property type="entry name" value="acidPPc"/>
    <property type="match status" value="1"/>
</dbReference>
<dbReference type="Pfam" id="PF01569">
    <property type="entry name" value="PAP2"/>
    <property type="match status" value="1"/>
</dbReference>
<evidence type="ECO:0000259" key="2">
    <source>
        <dbReference type="SMART" id="SM00014"/>
    </source>
</evidence>
<gene>
    <name evidence="3" type="ORF">DS835_07955</name>
</gene>
<dbReference type="Proteomes" id="UP000265862">
    <property type="component" value="Unassembled WGS sequence"/>
</dbReference>
<sequence length="230" mass="26038">MNNDYNLTEMQKNKRRKLLITDNHSKKDTIIPATIFLILYSVWAMLVASGTQFIHHFDQSIIAIICNNNPANIKFATTFTVIGNTSVITFITIIICLILFIFKKYAYTYFTAGTMIAANGYNWISKHAIARPRPSVHHLVEAHGYSFPSGHSVGSATLFGILIVLTLLLVKNKAVKTILCIVWLCFPLLIGYTRIFNHVHYPSDVLGGFLEGITFVLIGYSFLYHYRLEN</sequence>
<organism evidence="3 4">
    <name type="scientific">Lactobacillus bombicola</name>
    <dbReference type="NCBI Taxonomy" id="1505723"/>
    <lineage>
        <taxon>Bacteria</taxon>
        <taxon>Bacillati</taxon>
        <taxon>Bacillota</taxon>
        <taxon>Bacilli</taxon>
        <taxon>Lactobacillales</taxon>
        <taxon>Lactobacillaceae</taxon>
        <taxon>Lactobacillus</taxon>
    </lineage>
</organism>
<dbReference type="Gene3D" id="1.20.144.10">
    <property type="entry name" value="Phosphatidic acid phosphatase type 2/haloperoxidase"/>
    <property type="match status" value="2"/>
</dbReference>
<accession>A0A396SMT5</accession>
<comment type="caution">
    <text evidence="3">The sequence shown here is derived from an EMBL/GenBank/DDBJ whole genome shotgun (WGS) entry which is preliminary data.</text>
</comment>
<keyword evidence="1" id="KW-0812">Transmembrane</keyword>
<reference evidence="3 4" key="1">
    <citation type="submission" date="2018-07" db="EMBL/GenBank/DDBJ databases">
        <title>Genome sequences of six Lactobacillus spp. isolated from bumble bee guts.</title>
        <authorList>
            <person name="Motta E.V.S."/>
            <person name="Moran N.A."/>
        </authorList>
    </citation>
    <scope>NUCLEOTIDE SEQUENCE [LARGE SCALE GENOMIC DNA]</scope>
    <source>
        <strain evidence="3 4">OCC3</strain>
    </source>
</reference>
<evidence type="ECO:0000313" key="3">
    <source>
        <dbReference type="EMBL" id="RHW53186.1"/>
    </source>
</evidence>
<evidence type="ECO:0000313" key="4">
    <source>
        <dbReference type="Proteomes" id="UP000265862"/>
    </source>
</evidence>